<proteinExistence type="predicted"/>
<comment type="caution">
    <text evidence="1">The sequence shown here is derived from an EMBL/GenBank/DDBJ whole genome shotgun (WGS) entry which is preliminary data.</text>
</comment>
<evidence type="ECO:0000313" key="1">
    <source>
        <dbReference type="EMBL" id="KKL69243.1"/>
    </source>
</evidence>
<dbReference type="EMBL" id="LAZR01026276">
    <property type="protein sequence ID" value="KKL69243.1"/>
    <property type="molecule type" value="Genomic_DNA"/>
</dbReference>
<evidence type="ECO:0008006" key="2">
    <source>
        <dbReference type="Google" id="ProtNLM"/>
    </source>
</evidence>
<sequence length="194" mass="22610">MSGLTLITAPAGEPILIDEMKDHLRISIDDDDKDVERMIRVSRRWCEKMQNRAYMTQTWDLYLDAFPRVPYELSRPPLQSVTHIKWFDTDDTETTVSTDVYRTDIYSFVGRINLKDGQTWDTSTKRTLNGVVIRFIAGYGNRASVPEEITQAIKLMVGHLWEHREETITERFQIVHIPFGVFDLLDIDRAITFP</sequence>
<organism evidence="1">
    <name type="scientific">marine sediment metagenome</name>
    <dbReference type="NCBI Taxonomy" id="412755"/>
    <lineage>
        <taxon>unclassified sequences</taxon>
        <taxon>metagenomes</taxon>
        <taxon>ecological metagenomes</taxon>
    </lineage>
</organism>
<dbReference type="AlphaFoldDB" id="A0A0F9E5I8"/>
<dbReference type="InterPro" id="IPR011738">
    <property type="entry name" value="Phage_CHP"/>
</dbReference>
<dbReference type="Gene3D" id="1.10.3230.30">
    <property type="entry name" value="Phage gp6-like head-tail connector protein"/>
    <property type="match status" value="1"/>
</dbReference>
<protein>
    <recommendedName>
        <fullName evidence="2">Phage gp6-like head-tail connector protein</fullName>
    </recommendedName>
</protein>
<dbReference type="CDD" id="cd08054">
    <property type="entry name" value="gp6"/>
    <property type="match status" value="1"/>
</dbReference>
<reference evidence="1" key="1">
    <citation type="journal article" date="2015" name="Nature">
        <title>Complex archaea that bridge the gap between prokaryotes and eukaryotes.</title>
        <authorList>
            <person name="Spang A."/>
            <person name="Saw J.H."/>
            <person name="Jorgensen S.L."/>
            <person name="Zaremba-Niedzwiedzka K."/>
            <person name="Martijn J."/>
            <person name="Lind A.E."/>
            <person name="van Eijk R."/>
            <person name="Schleper C."/>
            <person name="Guy L."/>
            <person name="Ettema T.J."/>
        </authorList>
    </citation>
    <scope>NUCLEOTIDE SEQUENCE</scope>
</reference>
<gene>
    <name evidence="1" type="ORF">LCGC14_2116940</name>
</gene>
<accession>A0A0F9E5I8</accession>
<dbReference type="NCBIfam" id="TIGR02215">
    <property type="entry name" value="phage_chp_gp8"/>
    <property type="match status" value="1"/>
</dbReference>
<name>A0A0F9E5I8_9ZZZZ</name>